<dbReference type="RefSeq" id="XP_012182736.1">
    <property type="nucleotide sequence ID" value="XM_012327346.1"/>
</dbReference>
<protein>
    <recommendedName>
        <fullName evidence="4">NYN domain-containing protein</fullName>
    </recommendedName>
</protein>
<feature type="region of interest" description="Disordered" evidence="1">
    <location>
        <begin position="155"/>
        <end position="258"/>
    </location>
</feature>
<dbReference type="AlphaFoldDB" id="J4G9R9"/>
<evidence type="ECO:0000313" key="2">
    <source>
        <dbReference type="EMBL" id="CCM03453.1"/>
    </source>
</evidence>
<feature type="region of interest" description="Disordered" evidence="1">
    <location>
        <begin position="55"/>
        <end position="74"/>
    </location>
</feature>
<feature type="compositionally biased region" description="Polar residues" evidence="1">
    <location>
        <begin position="431"/>
        <end position="442"/>
    </location>
</feature>
<dbReference type="GeneID" id="24098364"/>
<keyword evidence="3" id="KW-1185">Reference proteome</keyword>
<dbReference type="STRING" id="599839.J4G9R9"/>
<gene>
    <name evidence="2" type="ORF">FIBRA_05586</name>
</gene>
<feature type="compositionally biased region" description="Basic residues" evidence="1">
    <location>
        <begin position="175"/>
        <end position="187"/>
    </location>
</feature>
<dbReference type="CDD" id="cd18724">
    <property type="entry name" value="PIN_LabA-like"/>
    <property type="match status" value="1"/>
</dbReference>
<organism evidence="2 3">
    <name type="scientific">Fibroporia radiculosa</name>
    <dbReference type="NCBI Taxonomy" id="599839"/>
    <lineage>
        <taxon>Eukaryota</taxon>
        <taxon>Fungi</taxon>
        <taxon>Dikarya</taxon>
        <taxon>Basidiomycota</taxon>
        <taxon>Agaricomycotina</taxon>
        <taxon>Agaricomycetes</taxon>
        <taxon>Polyporales</taxon>
        <taxon>Fibroporiaceae</taxon>
        <taxon>Fibroporia</taxon>
    </lineage>
</organism>
<reference evidence="2 3" key="1">
    <citation type="journal article" date="2012" name="Appl. Environ. Microbiol.">
        <title>Short-read sequencing for genomic analysis of the brown rot fungus Fibroporia radiculosa.</title>
        <authorList>
            <person name="Tang J.D."/>
            <person name="Perkins A.D."/>
            <person name="Sonstegard T.S."/>
            <person name="Schroeder S.G."/>
            <person name="Burgess S.C."/>
            <person name="Diehl S.V."/>
        </authorList>
    </citation>
    <scope>NUCLEOTIDE SEQUENCE [LARGE SCALE GENOMIC DNA]</scope>
    <source>
        <strain evidence="2 3">TFFH 294</strain>
    </source>
</reference>
<dbReference type="EMBL" id="HE797114">
    <property type="protein sequence ID" value="CCM03453.1"/>
    <property type="molecule type" value="Genomic_DNA"/>
</dbReference>
<dbReference type="Proteomes" id="UP000006352">
    <property type="component" value="Unassembled WGS sequence"/>
</dbReference>
<dbReference type="HOGENOM" id="CLU_015162_0_0_1"/>
<name>J4G9R9_9APHY</name>
<feature type="region of interest" description="Disordered" evidence="1">
    <location>
        <begin position="420"/>
        <end position="483"/>
    </location>
</feature>
<evidence type="ECO:0008006" key="4">
    <source>
        <dbReference type="Google" id="ProtNLM"/>
    </source>
</evidence>
<dbReference type="InParanoid" id="J4G9R9"/>
<dbReference type="OrthoDB" id="5590473at2759"/>
<evidence type="ECO:0000313" key="3">
    <source>
        <dbReference type="Proteomes" id="UP000006352"/>
    </source>
</evidence>
<proteinExistence type="predicted"/>
<feature type="region of interest" description="Disordered" evidence="1">
    <location>
        <begin position="86"/>
        <end position="112"/>
    </location>
</feature>
<feature type="compositionally biased region" description="Basic and acidic residues" evidence="1">
    <location>
        <begin position="193"/>
        <end position="203"/>
    </location>
</feature>
<evidence type="ECO:0000256" key="1">
    <source>
        <dbReference type="SAM" id="MobiDB-lite"/>
    </source>
</evidence>
<feature type="compositionally biased region" description="Low complexity" evidence="1">
    <location>
        <begin position="93"/>
        <end position="107"/>
    </location>
</feature>
<accession>J4G9R9</accession>
<feature type="compositionally biased region" description="Acidic residues" evidence="1">
    <location>
        <begin position="215"/>
        <end position="227"/>
    </location>
</feature>
<sequence>MVTSPSTLNSLPLPPSYAPDLGAFTTVFRALNNFQPRTGPGPGHVENHSATSASSLVFTPSDNDSEPAPESTVWSRRPVASYLSYYTPGGVSRGRSPRTSDTDSTASDLDRTHLTGAIDGSVGTVGQPSLGYLDEALGFIAAERAKFVAQRDMGLRGHNSSSTTTTSDSVWRHAIQPRRKRRRKKNRSAQEVSRVRMLERDPESLTETATGDATAADEDDGDVDDAYDSSSSVDVPSSSPRVRSKTVIPARNDQERRRYRSPISVDRVRLQHSKSTPNLIPPVSLPLDARVLHLRNLAHKLRLFFPQDAISLNAILSTESAYADFVDTRGPEPRSQDTLIHVFVDHSNILIGFLTYLRRHLHHMNRSRSKHISHAALALILERGRPITRRVLVASSPLYQPVNTAEQIGYEVRVYARVPDTGDGADRQHYTHSNNNGGPHTTSRGRDRKGAAQHVRGHSHKNSLGGGTSTESDTGTGVGIGVNGGGGASRVRYREQGVDELLQLKLHQAIAGVDEVPPGATIVLATGDGNVGQFNEEGFLGCVRTALKKGWSVELYAWEGGLSRAWLREFGEGPYSKKFEVYMLDRFAADLLEV</sequence>
<feature type="compositionally biased region" description="Low complexity" evidence="1">
    <location>
        <begin position="228"/>
        <end position="247"/>
    </location>
</feature>